<feature type="domain" description="J" evidence="5">
    <location>
        <begin position="41"/>
        <end position="106"/>
    </location>
</feature>
<dbReference type="InterPro" id="IPR032675">
    <property type="entry name" value="LRR_dom_sf"/>
</dbReference>
<dbReference type="PRINTS" id="PR00625">
    <property type="entry name" value="JDOMAIN"/>
</dbReference>
<dbReference type="AlphaFoldDB" id="A0A8J5X777"/>
<dbReference type="Pfam" id="PF00226">
    <property type="entry name" value="DnaJ"/>
    <property type="match status" value="1"/>
</dbReference>
<dbReference type="InterPro" id="IPR001623">
    <property type="entry name" value="DnaJ_domain"/>
</dbReference>
<dbReference type="Proteomes" id="UP000751190">
    <property type="component" value="Unassembled WGS sequence"/>
</dbReference>
<dbReference type="InterPro" id="IPR027038">
    <property type="entry name" value="RanGap"/>
</dbReference>
<feature type="compositionally biased region" description="Pro residues" evidence="4">
    <location>
        <begin position="128"/>
        <end position="139"/>
    </location>
</feature>
<dbReference type="InterPro" id="IPR001611">
    <property type="entry name" value="Leu-rich_rpt"/>
</dbReference>
<protein>
    <recommendedName>
        <fullName evidence="5">J domain-containing protein</fullName>
    </recommendedName>
</protein>
<evidence type="ECO:0000313" key="7">
    <source>
        <dbReference type="Proteomes" id="UP000751190"/>
    </source>
</evidence>
<dbReference type="GO" id="GO:0006913">
    <property type="term" value="P:nucleocytoplasmic transport"/>
    <property type="evidence" value="ECO:0007669"/>
    <property type="project" value="TreeGrafter"/>
</dbReference>
<dbReference type="Gene3D" id="3.80.10.10">
    <property type="entry name" value="Ribonuclease Inhibitor"/>
    <property type="match status" value="4"/>
</dbReference>
<dbReference type="CDD" id="cd06257">
    <property type="entry name" value="DnaJ"/>
    <property type="match status" value="1"/>
</dbReference>
<evidence type="ECO:0000256" key="2">
    <source>
        <dbReference type="ARBA" id="ARBA00022614"/>
    </source>
</evidence>
<dbReference type="GO" id="GO:0048471">
    <property type="term" value="C:perinuclear region of cytoplasm"/>
    <property type="evidence" value="ECO:0007669"/>
    <property type="project" value="TreeGrafter"/>
</dbReference>
<dbReference type="SMART" id="SM00368">
    <property type="entry name" value="LRR_RI"/>
    <property type="match status" value="17"/>
</dbReference>
<gene>
    <name evidence="6" type="ORF">KFE25_010980</name>
</gene>
<dbReference type="GO" id="GO:0005096">
    <property type="term" value="F:GTPase activator activity"/>
    <property type="evidence" value="ECO:0007669"/>
    <property type="project" value="UniProtKB-KW"/>
</dbReference>
<dbReference type="SMART" id="SM00271">
    <property type="entry name" value="DnaJ"/>
    <property type="match status" value="1"/>
</dbReference>
<dbReference type="EMBL" id="JAGTXO010000036">
    <property type="protein sequence ID" value="KAG8459931.1"/>
    <property type="molecule type" value="Genomic_DNA"/>
</dbReference>
<dbReference type="GO" id="GO:0005634">
    <property type="term" value="C:nucleus"/>
    <property type="evidence" value="ECO:0007669"/>
    <property type="project" value="TreeGrafter"/>
</dbReference>
<dbReference type="PANTHER" id="PTHR24113">
    <property type="entry name" value="RAN GTPASE-ACTIVATING PROTEIN 1"/>
    <property type="match status" value="1"/>
</dbReference>
<name>A0A8J5X777_DIALT</name>
<keyword evidence="7" id="KW-1185">Reference proteome</keyword>
<feature type="region of interest" description="Disordered" evidence="4">
    <location>
        <begin position="113"/>
        <end position="141"/>
    </location>
</feature>
<reference evidence="6" key="1">
    <citation type="submission" date="2021-05" db="EMBL/GenBank/DDBJ databases">
        <title>The genome of the haptophyte Pavlova lutheri (Diacronema luteri, Pavlovales) - a model for lipid biosynthesis in eukaryotic algae.</title>
        <authorList>
            <person name="Hulatt C.J."/>
            <person name="Posewitz M.C."/>
        </authorList>
    </citation>
    <scope>NUCLEOTIDE SEQUENCE</scope>
    <source>
        <strain evidence="6">NIVA-4/92</strain>
    </source>
</reference>
<evidence type="ECO:0000256" key="1">
    <source>
        <dbReference type="ARBA" id="ARBA00022468"/>
    </source>
</evidence>
<dbReference type="GO" id="GO:0005829">
    <property type="term" value="C:cytosol"/>
    <property type="evidence" value="ECO:0007669"/>
    <property type="project" value="TreeGrafter"/>
</dbReference>
<proteinExistence type="predicted"/>
<dbReference type="PANTHER" id="PTHR24113:SF12">
    <property type="entry name" value="RAN GTPASE-ACTIVATING PROTEIN 1"/>
    <property type="match status" value="1"/>
</dbReference>
<dbReference type="Pfam" id="PF13516">
    <property type="entry name" value="LRR_6"/>
    <property type="match status" value="7"/>
</dbReference>
<keyword evidence="1" id="KW-0343">GTPase activation</keyword>
<dbReference type="SUPFAM" id="SSF52047">
    <property type="entry name" value="RNI-like"/>
    <property type="match status" value="3"/>
</dbReference>
<keyword evidence="3" id="KW-0677">Repeat</keyword>
<evidence type="ECO:0000259" key="5">
    <source>
        <dbReference type="PROSITE" id="PS50076"/>
    </source>
</evidence>
<dbReference type="OrthoDB" id="445556at2759"/>
<dbReference type="Gene3D" id="1.10.287.110">
    <property type="entry name" value="DnaJ domain"/>
    <property type="match status" value="1"/>
</dbReference>
<evidence type="ECO:0000313" key="6">
    <source>
        <dbReference type="EMBL" id="KAG8459931.1"/>
    </source>
</evidence>
<keyword evidence="2" id="KW-0433">Leucine-rich repeat</keyword>
<evidence type="ECO:0000256" key="3">
    <source>
        <dbReference type="ARBA" id="ARBA00022737"/>
    </source>
</evidence>
<organism evidence="6 7">
    <name type="scientific">Diacronema lutheri</name>
    <name type="common">Unicellular marine alga</name>
    <name type="synonym">Monochrysis lutheri</name>
    <dbReference type="NCBI Taxonomy" id="2081491"/>
    <lineage>
        <taxon>Eukaryota</taxon>
        <taxon>Haptista</taxon>
        <taxon>Haptophyta</taxon>
        <taxon>Pavlovophyceae</taxon>
        <taxon>Pavlovales</taxon>
        <taxon>Pavlovaceae</taxon>
        <taxon>Diacronema</taxon>
    </lineage>
</organism>
<dbReference type="PROSITE" id="PS50076">
    <property type="entry name" value="DNAJ_2"/>
    <property type="match status" value="1"/>
</dbReference>
<comment type="caution">
    <text evidence="6">The sequence shown here is derived from an EMBL/GenBank/DDBJ whole genome shotgun (WGS) entry which is preliminary data.</text>
</comment>
<sequence length="944" mass="94474">MLTVHGARLVGPAVRSGASRAAPLRVARDGARRALCTRTRAAHEVLGVQPGESAERLKEAYHKAALRHHPDRNPGCPKAAALFREVAAAFDALRAVAPRERPPEFEFMSAEEAAATAGARARAHGADAPPPPPREPAFSPPSEAAAWAEFGSLFADAAHLAAAAAERGGPECSNVTAAERLSAQPVQRAREMVGTAPDGSPSLLCAVSTLNSSRHELLLSGRRAAPAEARAALHCASLRAPAQVATAKRDGFAAYCDALRASSVLSLCIVAQRSASAPSARELAELARALPPCAAELRVSQLPSAELARALADRLEAKGAAALRLHVLQLDHSQLGRADPRSDARTADPGAKSATGARALVRALAQRDVPVEQLELRYAQLTADDAAELAPALTHGALRTLHLQGNPLGDGGVAALAAALGARASPSGLRELHLGACGVGDEGAAALARGLTAGRLCALRNLALPFNQLSDAAGAALGAALRDGRELNSLATLDLEGNAQLAAGAAAALADALGARARASAAAAAAGDDEPAGLESLNLRDTAAGDEGARALGAALAADPPLRELTLSRCGVGDAGGVALANGVGANSRLGWLDLSGNALADAAATALGDALARSGRLGWLNLGSNQIRCDGARALAAGVRSSASLRALLLPHNKLGDAGAAALGGALSDGGASPLARLDLASNALGDVGAVALADGLGRGAYASSLRDLSLKANHLGLPAAAALARALAGSASLAWLNVGSNGHIGDAGAAALADGAACGRLLGLRLSACAVADLGAAALAAAISRGARAEDADGDAVRAPLDDADGGAQEGGRPGLRVLILWDNGIGCAGAVALGRALADDACPLARLELSTNLIDDAGASALAHGLRANGSVRTLSLRGNLLGDAGARELGAALRRNTTLRALDLRHTPISDGAKAELVREWVESGRLLGTAQGAAEGLQL</sequence>
<accession>A0A8J5X777</accession>
<evidence type="ECO:0000256" key="4">
    <source>
        <dbReference type="SAM" id="MobiDB-lite"/>
    </source>
</evidence>
<dbReference type="SUPFAM" id="SSF46565">
    <property type="entry name" value="Chaperone J-domain"/>
    <property type="match status" value="1"/>
</dbReference>
<dbReference type="InterPro" id="IPR036869">
    <property type="entry name" value="J_dom_sf"/>
</dbReference>
<dbReference type="GO" id="GO:0031267">
    <property type="term" value="F:small GTPase binding"/>
    <property type="evidence" value="ECO:0007669"/>
    <property type="project" value="TreeGrafter"/>
</dbReference>